<protein>
    <submittedName>
        <fullName evidence="2">Uncharacterized protein</fullName>
    </submittedName>
</protein>
<evidence type="ECO:0000256" key="1">
    <source>
        <dbReference type="SAM" id="Phobius"/>
    </source>
</evidence>
<keyword evidence="1" id="KW-0812">Transmembrane</keyword>
<evidence type="ECO:0000313" key="2">
    <source>
        <dbReference type="EMBL" id="RPD61008.1"/>
    </source>
</evidence>
<dbReference type="EMBL" id="ML122263">
    <property type="protein sequence ID" value="RPD61008.1"/>
    <property type="molecule type" value="Genomic_DNA"/>
</dbReference>
<organism evidence="2 3">
    <name type="scientific">Lentinus tigrinus ALCF2SS1-6</name>
    <dbReference type="NCBI Taxonomy" id="1328759"/>
    <lineage>
        <taxon>Eukaryota</taxon>
        <taxon>Fungi</taxon>
        <taxon>Dikarya</taxon>
        <taxon>Basidiomycota</taxon>
        <taxon>Agaricomycotina</taxon>
        <taxon>Agaricomycetes</taxon>
        <taxon>Polyporales</taxon>
        <taxon>Polyporaceae</taxon>
        <taxon>Lentinus</taxon>
    </lineage>
</organism>
<gene>
    <name evidence="2" type="ORF">L227DRAFT_610593</name>
</gene>
<proteinExistence type="predicted"/>
<keyword evidence="1" id="KW-1133">Transmembrane helix</keyword>
<sequence length="226" mass="24754">MTSATFCKIVLHVAGDVPASPVLGSGFGVVSPDVPFYPRLGVVPFSPLISASPSMSDGLCDLARAPPGPSSCAFPPMSSLPPNVFLQPPGGSQFRGLRSLGPREWYQGRRLRPAYIRSPGETSDKFILIAARFVDSPYAVRRYSKPPPELPETCWGYRPVITSPSQRRSWIDLVESPARYDDPRMVPLLECAAAWAMVFVMVPVEWQPFMVTVASTFFAICVISFL</sequence>
<name>A0A5C2SCL0_9APHY</name>
<keyword evidence="3" id="KW-1185">Reference proteome</keyword>
<dbReference type="Proteomes" id="UP000313359">
    <property type="component" value="Unassembled WGS sequence"/>
</dbReference>
<reference evidence="2" key="1">
    <citation type="journal article" date="2018" name="Genome Biol. Evol.">
        <title>Genomics and development of Lentinus tigrinus, a white-rot wood-decaying mushroom with dimorphic fruiting bodies.</title>
        <authorList>
            <person name="Wu B."/>
            <person name="Xu Z."/>
            <person name="Knudson A."/>
            <person name="Carlson A."/>
            <person name="Chen N."/>
            <person name="Kovaka S."/>
            <person name="LaButti K."/>
            <person name="Lipzen A."/>
            <person name="Pennachio C."/>
            <person name="Riley R."/>
            <person name="Schakwitz W."/>
            <person name="Umezawa K."/>
            <person name="Ohm R.A."/>
            <person name="Grigoriev I.V."/>
            <person name="Nagy L.G."/>
            <person name="Gibbons J."/>
            <person name="Hibbett D."/>
        </authorList>
    </citation>
    <scope>NUCLEOTIDE SEQUENCE [LARGE SCALE GENOMIC DNA]</scope>
    <source>
        <strain evidence="2">ALCF2SS1-6</strain>
    </source>
</reference>
<keyword evidence="1" id="KW-0472">Membrane</keyword>
<feature type="transmembrane region" description="Helical" evidence="1">
    <location>
        <begin position="208"/>
        <end position="225"/>
    </location>
</feature>
<evidence type="ECO:0000313" key="3">
    <source>
        <dbReference type="Proteomes" id="UP000313359"/>
    </source>
</evidence>
<dbReference type="OrthoDB" id="2746228at2759"/>
<dbReference type="AlphaFoldDB" id="A0A5C2SCL0"/>
<accession>A0A5C2SCL0</accession>